<dbReference type="InterPro" id="IPR036271">
    <property type="entry name" value="Tet_transcr_reg_TetR-rel_C_sf"/>
</dbReference>
<reference evidence="4 5" key="1">
    <citation type="journal article" date="2019" name="Int. J. Syst. Evol. Microbiol.">
        <title>The Global Catalogue of Microorganisms (GCM) 10K type strain sequencing project: providing services to taxonomists for standard genome sequencing and annotation.</title>
        <authorList>
            <consortium name="The Broad Institute Genomics Platform"/>
            <consortium name="The Broad Institute Genome Sequencing Center for Infectious Disease"/>
            <person name="Wu L."/>
            <person name="Ma J."/>
        </authorList>
    </citation>
    <scope>NUCLEOTIDE SEQUENCE [LARGE SCALE GENOMIC DNA]</scope>
    <source>
        <strain evidence="4 5">JCM 16002</strain>
    </source>
</reference>
<evidence type="ECO:0000259" key="3">
    <source>
        <dbReference type="PROSITE" id="PS50977"/>
    </source>
</evidence>
<evidence type="ECO:0000256" key="1">
    <source>
        <dbReference type="ARBA" id="ARBA00023125"/>
    </source>
</evidence>
<dbReference type="EMBL" id="BAAAQG010000003">
    <property type="protein sequence ID" value="GAA1700097.1"/>
    <property type="molecule type" value="Genomic_DNA"/>
</dbReference>
<evidence type="ECO:0000313" key="4">
    <source>
        <dbReference type="EMBL" id="GAA1700097.1"/>
    </source>
</evidence>
<sequence>MTSGTVQSDLLAVARREFVEHGYGGASIRSIAQKTGVSLSAMYYHYASKQELLAAMLNVGMDSFEQRVVDEFQAKDPTPTGRLLGYVASLVRFRTLEQEQSQLVQTETRNLEPASLSAYRERQRQSSEPLRQALADGVASGEFRTPFPEDSYRSILGMCNAIAHWYEPGGDLLVEEIVHRYQELALRVVYHRDVASPETDPGT</sequence>
<organism evidence="4 5">
    <name type="scientific">Dietzia cercidiphylli</name>
    <dbReference type="NCBI Taxonomy" id="498199"/>
    <lineage>
        <taxon>Bacteria</taxon>
        <taxon>Bacillati</taxon>
        <taxon>Actinomycetota</taxon>
        <taxon>Actinomycetes</taxon>
        <taxon>Mycobacteriales</taxon>
        <taxon>Dietziaceae</taxon>
        <taxon>Dietzia</taxon>
    </lineage>
</organism>
<keyword evidence="5" id="KW-1185">Reference proteome</keyword>
<gene>
    <name evidence="4" type="ORF">GCM10009831_05680</name>
</gene>
<dbReference type="InterPro" id="IPR001647">
    <property type="entry name" value="HTH_TetR"/>
</dbReference>
<evidence type="ECO:0000256" key="2">
    <source>
        <dbReference type="PROSITE-ProRule" id="PRU00335"/>
    </source>
</evidence>
<evidence type="ECO:0000313" key="5">
    <source>
        <dbReference type="Proteomes" id="UP001500383"/>
    </source>
</evidence>
<keyword evidence="1 2" id="KW-0238">DNA-binding</keyword>
<name>A0ABN2I7P3_9ACTN</name>
<feature type="domain" description="HTH tetR-type" evidence="3">
    <location>
        <begin position="4"/>
        <end position="64"/>
    </location>
</feature>
<proteinExistence type="predicted"/>
<accession>A0ABN2I7P3</accession>
<dbReference type="PROSITE" id="PS50977">
    <property type="entry name" value="HTH_TETR_2"/>
    <property type="match status" value="1"/>
</dbReference>
<dbReference type="Pfam" id="PF00440">
    <property type="entry name" value="TetR_N"/>
    <property type="match status" value="1"/>
</dbReference>
<dbReference type="InterPro" id="IPR050109">
    <property type="entry name" value="HTH-type_TetR-like_transc_reg"/>
</dbReference>
<protein>
    <submittedName>
        <fullName evidence="4">TetR/AcrR family transcriptional regulator</fullName>
    </submittedName>
</protein>
<dbReference type="InterPro" id="IPR009057">
    <property type="entry name" value="Homeodomain-like_sf"/>
</dbReference>
<dbReference type="PRINTS" id="PR00455">
    <property type="entry name" value="HTHTETR"/>
</dbReference>
<dbReference type="SUPFAM" id="SSF48498">
    <property type="entry name" value="Tetracyclin repressor-like, C-terminal domain"/>
    <property type="match status" value="1"/>
</dbReference>
<dbReference type="InterPro" id="IPR041490">
    <property type="entry name" value="KstR2_TetR_C"/>
</dbReference>
<feature type="DNA-binding region" description="H-T-H motif" evidence="2">
    <location>
        <begin position="27"/>
        <end position="46"/>
    </location>
</feature>
<dbReference type="PANTHER" id="PTHR30055:SF237">
    <property type="entry name" value="TRANSCRIPTIONAL REPRESSOR MCE3R"/>
    <property type="match status" value="1"/>
</dbReference>
<dbReference type="RefSeq" id="WP_179523223.1">
    <property type="nucleotide sequence ID" value="NZ_BAAAQG010000003.1"/>
</dbReference>
<dbReference type="SUPFAM" id="SSF46689">
    <property type="entry name" value="Homeodomain-like"/>
    <property type="match status" value="1"/>
</dbReference>
<dbReference type="Gene3D" id="1.10.357.10">
    <property type="entry name" value="Tetracycline Repressor, domain 2"/>
    <property type="match status" value="1"/>
</dbReference>
<dbReference type="Pfam" id="PF17932">
    <property type="entry name" value="TetR_C_24"/>
    <property type="match status" value="1"/>
</dbReference>
<dbReference type="PANTHER" id="PTHR30055">
    <property type="entry name" value="HTH-TYPE TRANSCRIPTIONAL REGULATOR RUTR"/>
    <property type="match status" value="1"/>
</dbReference>
<comment type="caution">
    <text evidence="4">The sequence shown here is derived from an EMBL/GenBank/DDBJ whole genome shotgun (WGS) entry which is preliminary data.</text>
</comment>
<dbReference type="Proteomes" id="UP001500383">
    <property type="component" value="Unassembled WGS sequence"/>
</dbReference>